<organism evidence="2">
    <name type="scientific">Lygus hesperus</name>
    <name type="common">Western plant bug</name>
    <dbReference type="NCBI Taxonomy" id="30085"/>
    <lineage>
        <taxon>Eukaryota</taxon>
        <taxon>Metazoa</taxon>
        <taxon>Ecdysozoa</taxon>
        <taxon>Arthropoda</taxon>
        <taxon>Hexapoda</taxon>
        <taxon>Insecta</taxon>
        <taxon>Pterygota</taxon>
        <taxon>Neoptera</taxon>
        <taxon>Paraneoptera</taxon>
        <taxon>Hemiptera</taxon>
        <taxon>Heteroptera</taxon>
        <taxon>Panheteroptera</taxon>
        <taxon>Cimicomorpha</taxon>
        <taxon>Miridae</taxon>
        <taxon>Mirini</taxon>
        <taxon>Lygus</taxon>
    </lineage>
</organism>
<reference evidence="2" key="1">
    <citation type="journal article" date="2016" name="Gigascience">
        <title>De novo construction of an expanded transcriptome assembly for the western tarnished plant bug, Lygus hesperus.</title>
        <authorList>
            <person name="Tassone E.E."/>
            <person name="Geib S.M."/>
            <person name="Hall B."/>
            <person name="Fabrick J.A."/>
            <person name="Brent C.S."/>
            <person name="Hull J.J."/>
        </authorList>
    </citation>
    <scope>NUCLEOTIDE SEQUENCE</scope>
</reference>
<dbReference type="EMBL" id="GDHC01006055">
    <property type="protein sequence ID" value="JAQ12574.1"/>
    <property type="molecule type" value="Transcribed_RNA"/>
</dbReference>
<proteinExistence type="predicted"/>
<evidence type="ECO:0000256" key="1">
    <source>
        <dbReference type="SAM" id="MobiDB-lite"/>
    </source>
</evidence>
<dbReference type="AlphaFoldDB" id="A0A146LYA6"/>
<feature type="region of interest" description="Disordered" evidence="1">
    <location>
        <begin position="170"/>
        <end position="199"/>
    </location>
</feature>
<evidence type="ECO:0000313" key="2">
    <source>
        <dbReference type="EMBL" id="JAQ12574.1"/>
    </source>
</evidence>
<feature type="non-terminal residue" evidence="2">
    <location>
        <position position="1"/>
    </location>
</feature>
<gene>
    <name evidence="2" type="ORF">g.44020</name>
</gene>
<name>A0A146LYA6_LYGHE</name>
<protein>
    <submittedName>
        <fullName evidence="2">Uncharacterized protein</fullName>
    </submittedName>
</protein>
<feature type="compositionally biased region" description="Low complexity" evidence="1">
    <location>
        <begin position="178"/>
        <end position="189"/>
    </location>
</feature>
<sequence length="218" mass="24048">FEQCSFFEQLQRCFSVTMKNVFEHISLAVISFLVWVVPGDGAPAKKKCVLGDGLLNPLVGKGVHDTEDNAAEEDALGWSGDSPDAVAQLAFSEGNLTEQQLKDCLEEYKKPGKSSTTKPLPPGVLTDNDPSQQQYLPFTSGKDETVGAHGEYYTTYDGSHYRFKEKGYVIDPPEDHTPPSTSTTTAAPPKFTRKPSKKSKDELKLWYNAFVSVVSKYV</sequence>
<feature type="region of interest" description="Disordered" evidence="1">
    <location>
        <begin position="109"/>
        <end position="141"/>
    </location>
</feature>
<feature type="compositionally biased region" description="Polar residues" evidence="1">
    <location>
        <begin position="128"/>
        <end position="137"/>
    </location>
</feature>
<accession>A0A146LYA6</accession>